<comment type="similarity">
    <text evidence="7">Belongs to the NusA family.</text>
</comment>
<dbReference type="InterPro" id="IPR059113">
    <property type="entry name" value="Znf_ribbon"/>
</dbReference>
<dbReference type="Pfam" id="PF26594">
    <property type="entry name" value="KH_NusA_2nd"/>
    <property type="match status" value="1"/>
</dbReference>
<dbReference type="PANTHER" id="PTHR22648">
    <property type="entry name" value="TRANSCRIPTION TERMINATION FACTOR NUSA"/>
    <property type="match status" value="1"/>
</dbReference>
<dbReference type="InterPro" id="IPR030842">
    <property type="entry name" value="TF_NusA_bacterial"/>
</dbReference>
<feature type="domain" description="S1 motif" evidence="9">
    <location>
        <begin position="135"/>
        <end position="199"/>
    </location>
</feature>
<dbReference type="InterPro" id="IPR003029">
    <property type="entry name" value="S1_domain"/>
</dbReference>
<dbReference type="PROSITE" id="PS50126">
    <property type="entry name" value="S1"/>
    <property type="match status" value="1"/>
</dbReference>
<organism evidence="10 11">
    <name type="scientific">Treponema lecithinolyticum ATCC 700332</name>
    <dbReference type="NCBI Taxonomy" id="1321815"/>
    <lineage>
        <taxon>Bacteria</taxon>
        <taxon>Pseudomonadati</taxon>
        <taxon>Spirochaetota</taxon>
        <taxon>Spirochaetia</taxon>
        <taxon>Spirochaetales</taxon>
        <taxon>Treponemataceae</taxon>
        <taxon>Treponema</taxon>
    </lineage>
</organism>
<keyword evidence="2 7" id="KW-0963">Cytoplasm</keyword>
<dbReference type="HAMAP" id="MF_00945_B">
    <property type="entry name" value="NusA_B"/>
    <property type="match status" value="1"/>
</dbReference>
<evidence type="ECO:0000256" key="7">
    <source>
        <dbReference type="HAMAP-Rule" id="MF_00945"/>
    </source>
</evidence>
<comment type="caution">
    <text evidence="10">The sequence shown here is derived from an EMBL/GenBank/DDBJ whole genome shotgun (WGS) entry which is preliminary data.</text>
</comment>
<evidence type="ECO:0000256" key="4">
    <source>
        <dbReference type="ARBA" id="ARBA00022884"/>
    </source>
</evidence>
<dbReference type="InterPro" id="IPR009019">
    <property type="entry name" value="KH_sf_prok-type"/>
</dbReference>
<dbReference type="Gene3D" id="3.30.300.20">
    <property type="match status" value="2"/>
</dbReference>
<comment type="subcellular location">
    <subcellularLocation>
        <location evidence="7">Cytoplasm</location>
    </subcellularLocation>
</comment>
<comment type="subunit">
    <text evidence="7">Monomer. Binds directly to the core enzyme of the DNA-dependent RNA polymerase and to nascent RNA.</text>
</comment>
<dbReference type="Gene3D" id="3.30.1480.10">
    <property type="entry name" value="NusA, N-terminal domain"/>
    <property type="match status" value="1"/>
</dbReference>
<dbReference type="EMBL" id="AWVH01000002">
    <property type="protein sequence ID" value="ERJ94568.1"/>
    <property type="molecule type" value="Genomic_DNA"/>
</dbReference>
<dbReference type="InterPro" id="IPR012340">
    <property type="entry name" value="NA-bd_OB-fold"/>
</dbReference>
<dbReference type="CDD" id="cd22529">
    <property type="entry name" value="KH-II_NusA_rpt2"/>
    <property type="match status" value="1"/>
</dbReference>
<accession>A0ABN0P3A8</accession>
<dbReference type="InterPro" id="IPR010213">
    <property type="entry name" value="TF_NusA"/>
</dbReference>
<dbReference type="CDD" id="cd04455">
    <property type="entry name" value="S1_NusA"/>
    <property type="match status" value="1"/>
</dbReference>
<name>A0ABN0P3A8_TRELE</name>
<keyword evidence="5 7" id="KW-0805">Transcription regulation</keyword>
<dbReference type="InterPro" id="IPR036555">
    <property type="entry name" value="NusA_N_sf"/>
</dbReference>
<keyword evidence="4 7" id="KW-0694">RNA-binding</keyword>
<evidence type="ECO:0000313" key="10">
    <source>
        <dbReference type="EMBL" id="ERJ94568.1"/>
    </source>
</evidence>
<dbReference type="Proteomes" id="UP000016649">
    <property type="component" value="Unassembled WGS sequence"/>
</dbReference>
<dbReference type="Pfam" id="PF13248">
    <property type="entry name" value="Zn_ribbon_3"/>
    <property type="match status" value="1"/>
</dbReference>
<keyword evidence="11" id="KW-1185">Reference proteome</keyword>
<dbReference type="SUPFAM" id="SSF50249">
    <property type="entry name" value="Nucleic acid-binding proteins"/>
    <property type="match status" value="1"/>
</dbReference>
<dbReference type="SUPFAM" id="SSF69705">
    <property type="entry name" value="Transcription factor NusA, N-terminal domain"/>
    <property type="match status" value="1"/>
</dbReference>
<gene>
    <name evidence="7" type="primary">nusA</name>
    <name evidence="10" type="ORF">HMPREF9193_00107</name>
</gene>
<comment type="function">
    <text evidence="7">Participates in both transcription termination and antitermination.</text>
</comment>
<dbReference type="InterPro" id="IPR058582">
    <property type="entry name" value="KH_NusA_2nd"/>
</dbReference>
<dbReference type="NCBIfam" id="TIGR01953">
    <property type="entry name" value="NusA"/>
    <property type="match status" value="1"/>
</dbReference>
<dbReference type="InterPro" id="IPR025249">
    <property type="entry name" value="TF_NusA_KH_1st"/>
</dbReference>
<dbReference type="InterPro" id="IPR015946">
    <property type="entry name" value="KH_dom-like_a/b"/>
</dbReference>
<evidence type="ECO:0000256" key="8">
    <source>
        <dbReference type="SAM" id="MobiDB-lite"/>
    </source>
</evidence>
<evidence type="ECO:0000256" key="3">
    <source>
        <dbReference type="ARBA" id="ARBA00022814"/>
    </source>
</evidence>
<reference evidence="10 11" key="1">
    <citation type="submission" date="2013-08" db="EMBL/GenBank/DDBJ databases">
        <authorList>
            <person name="Weinstock G."/>
            <person name="Sodergren E."/>
            <person name="Wylie T."/>
            <person name="Fulton L."/>
            <person name="Fulton R."/>
            <person name="Fronick C."/>
            <person name="O'Laughlin M."/>
            <person name="Godfrey J."/>
            <person name="Miner T."/>
            <person name="Herter B."/>
            <person name="Appelbaum E."/>
            <person name="Cordes M."/>
            <person name="Lek S."/>
            <person name="Wollam A."/>
            <person name="Pepin K.H."/>
            <person name="Palsikar V.B."/>
            <person name="Mitreva M."/>
            <person name="Wilson R.K."/>
        </authorList>
    </citation>
    <scope>NUCLEOTIDE SEQUENCE [LARGE SCALE GENOMIC DNA]</scope>
    <source>
        <strain evidence="10 11">ATCC 700332</strain>
    </source>
</reference>
<dbReference type="Pfam" id="PF08529">
    <property type="entry name" value="NusA_N"/>
    <property type="match status" value="1"/>
</dbReference>
<dbReference type="SMART" id="SM00316">
    <property type="entry name" value="S1"/>
    <property type="match status" value="1"/>
</dbReference>
<proteinExistence type="inferred from homology"/>
<evidence type="ECO:0000256" key="1">
    <source>
        <dbReference type="ARBA" id="ARBA00022472"/>
    </source>
</evidence>
<protein>
    <recommendedName>
        <fullName evidence="7">Transcription termination/antitermination protein NusA</fullName>
    </recommendedName>
</protein>
<keyword evidence="1 7" id="KW-0806">Transcription termination</keyword>
<dbReference type="Pfam" id="PF00575">
    <property type="entry name" value="S1"/>
    <property type="match status" value="1"/>
</dbReference>
<evidence type="ECO:0000256" key="2">
    <source>
        <dbReference type="ARBA" id="ARBA00022490"/>
    </source>
</evidence>
<dbReference type="InterPro" id="IPR013735">
    <property type="entry name" value="TF_NusA_N"/>
</dbReference>
<dbReference type="RefSeq" id="WP_021686074.1">
    <property type="nucleotide sequence ID" value="NZ_KI260552.1"/>
</dbReference>
<dbReference type="SUPFAM" id="SSF54814">
    <property type="entry name" value="Prokaryotic type KH domain (KH-domain type II)"/>
    <property type="match status" value="2"/>
</dbReference>
<feature type="region of interest" description="Disordered" evidence="8">
    <location>
        <begin position="437"/>
        <end position="477"/>
    </location>
</feature>
<evidence type="ECO:0000313" key="11">
    <source>
        <dbReference type="Proteomes" id="UP000016649"/>
    </source>
</evidence>
<evidence type="ECO:0000259" key="9">
    <source>
        <dbReference type="PROSITE" id="PS50126"/>
    </source>
</evidence>
<evidence type="ECO:0000256" key="5">
    <source>
        <dbReference type="ARBA" id="ARBA00023015"/>
    </source>
</evidence>
<keyword evidence="3 7" id="KW-0889">Transcription antitermination</keyword>
<keyword evidence="6 7" id="KW-0804">Transcription</keyword>
<sequence>MASQLAEAIHQLIQDKGLTEEAVLKTVENTIKAAYKRAYGTADNCYVEFEDDLSDVSVYSRKVIVDGVYDPVTEIELEEALQMSPECEVGDEIDILIDPKDFELSAVQTGKQTARQSLSEIQKDTLMTEYKEKMGEIIIGYYQRERNGNIYVDLGKVEGILPVKFQSPREVYHKNDRIKALIIDVKKTHAGLQVVLSRTDPEFVRSIVELEVPEIYDNTVEIFKIVREAGYRTKIAVFSHREDVDPVGACVGLKGVRIQSVIRELEGEKIDILRYDPDPRIFIKNALSPAEVTGVVILDEEKRQALAIVPESQFSLAIGKQGLNVRLANRLADWNIDVKTEEQYEDFDSLLAESRKAAHDLFAASDEVYEIASLAELPGADQKIVEVLASHGISDIQDFIAAKDEGSLSAFEDLSSEDIDKIGALIEQTVEFVEEANQVQDGDENEQPEQAQETGDAESAEVQEPFAAQDTEDEEVYECPECGAKITTDMTNCPNCGIGLSFEYEDEE</sequence>
<dbReference type="PANTHER" id="PTHR22648:SF0">
    <property type="entry name" value="TRANSCRIPTION TERMINATION_ANTITERMINATION PROTEIN NUSA"/>
    <property type="match status" value="1"/>
</dbReference>
<dbReference type="Pfam" id="PF13184">
    <property type="entry name" value="KH_NusA_1st"/>
    <property type="match status" value="1"/>
</dbReference>
<dbReference type="CDD" id="cd02134">
    <property type="entry name" value="KH-II_NusA_rpt1"/>
    <property type="match status" value="1"/>
</dbReference>
<evidence type="ECO:0000256" key="6">
    <source>
        <dbReference type="ARBA" id="ARBA00023163"/>
    </source>
</evidence>
<dbReference type="Gene3D" id="2.40.50.140">
    <property type="entry name" value="Nucleic acid-binding proteins"/>
    <property type="match status" value="1"/>
</dbReference>